<feature type="transmembrane region" description="Helical" evidence="13">
    <location>
        <begin position="355"/>
        <end position="373"/>
    </location>
</feature>
<keyword evidence="6" id="KW-0050">Antiport</keyword>
<feature type="transmembrane region" description="Helical" evidence="13">
    <location>
        <begin position="251"/>
        <end position="275"/>
    </location>
</feature>
<evidence type="ECO:0000256" key="4">
    <source>
        <dbReference type="ARBA" id="ARBA00020268"/>
    </source>
</evidence>
<evidence type="ECO:0000256" key="1">
    <source>
        <dbReference type="ARBA" id="ARBA00003408"/>
    </source>
</evidence>
<feature type="transmembrane region" description="Helical" evidence="13">
    <location>
        <begin position="417"/>
        <end position="438"/>
    </location>
</feature>
<dbReference type="AlphaFoldDB" id="A0A2A6ZBR0"/>
<dbReference type="Pfam" id="PF01554">
    <property type="entry name" value="MatE"/>
    <property type="match status" value="2"/>
</dbReference>
<evidence type="ECO:0000313" key="14">
    <source>
        <dbReference type="EMBL" id="PDX58809.1"/>
    </source>
</evidence>
<feature type="transmembrane region" description="Helical" evidence="13">
    <location>
        <begin position="12"/>
        <end position="31"/>
    </location>
</feature>
<dbReference type="PANTHER" id="PTHR43298">
    <property type="entry name" value="MULTIDRUG RESISTANCE PROTEIN NORM-RELATED"/>
    <property type="match status" value="1"/>
</dbReference>
<keyword evidence="8 13" id="KW-0812">Transmembrane</keyword>
<evidence type="ECO:0000256" key="13">
    <source>
        <dbReference type="SAM" id="Phobius"/>
    </source>
</evidence>
<dbReference type="PANTHER" id="PTHR43298:SF2">
    <property type="entry name" value="FMN_FAD EXPORTER YEEO-RELATED"/>
    <property type="match status" value="1"/>
</dbReference>
<evidence type="ECO:0000256" key="3">
    <source>
        <dbReference type="ARBA" id="ARBA00010199"/>
    </source>
</evidence>
<feature type="transmembrane region" description="Helical" evidence="13">
    <location>
        <begin position="192"/>
        <end position="213"/>
    </location>
</feature>
<comment type="similarity">
    <text evidence="3">Belongs to the multi antimicrobial extrusion (MATE) (TC 2.A.66.1) family.</text>
</comment>
<evidence type="ECO:0000256" key="8">
    <source>
        <dbReference type="ARBA" id="ARBA00022692"/>
    </source>
</evidence>
<evidence type="ECO:0000256" key="7">
    <source>
        <dbReference type="ARBA" id="ARBA00022475"/>
    </source>
</evidence>
<reference evidence="14 15" key="1">
    <citation type="journal article" date="2017" name="Front. Microbiol.">
        <title>New Insights into the Diversity of the Genus Faecalibacterium.</title>
        <authorList>
            <person name="Benevides L."/>
            <person name="Burman S."/>
            <person name="Martin R."/>
            <person name="Robert V."/>
            <person name="Thomas M."/>
            <person name="Miquel S."/>
            <person name="Chain F."/>
            <person name="Sokol H."/>
            <person name="Bermudez-Humaran L.G."/>
            <person name="Morrison M."/>
            <person name="Langella P."/>
            <person name="Azevedo V.A."/>
            <person name="Chatel J.M."/>
            <person name="Soares S."/>
        </authorList>
    </citation>
    <scope>NUCLEOTIDE SEQUENCE [LARGE SCALE GENOMIC DNA]</scope>
    <source>
        <strain evidence="15">CNCM I-4540</strain>
    </source>
</reference>
<keyword evidence="5" id="KW-0813">Transport</keyword>
<gene>
    <name evidence="14" type="ORF">CGS46_06820</name>
</gene>
<accession>A0A2A6ZBR0</accession>
<dbReference type="GO" id="GO:0005886">
    <property type="term" value="C:plasma membrane"/>
    <property type="evidence" value="ECO:0007669"/>
    <property type="project" value="UniProtKB-SubCell"/>
</dbReference>
<dbReference type="Proteomes" id="UP000220752">
    <property type="component" value="Unassembled WGS sequence"/>
</dbReference>
<keyword evidence="7" id="KW-1003">Cell membrane</keyword>
<dbReference type="CDD" id="cd13138">
    <property type="entry name" value="MATE_yoeA_like"/>
    <property type="match status" value="1"/>
</dbReference>
<keyword evidence="15" id="KW-1185">Reference proteome</keyword>
<dbReference type="InterPro" id="IPR048279">
    <property type="entry name" value="MdtK-like"/>
</dbReference>
<name>A0A2A6ZBR0_9FIRM</name>
<dbReference type="RefSeq" id="WP_097777227.1">
    <property type="nucleotide sequence ID" value="NZ_CABMES010000002.1"/>
</dbReference>
<keyword evidence="11 13" id="KW-0472">Membrane</keyword>
<proteinExistence type="inferred from homology"/>
<keyword evidence="10" id="KW-0406">Ion transport</keyword>
<dbReference type="GO" id="GO:0015297">
    <property type="term" value="F:antiporter activity"/>
    <property type="evidence" value="ECO:0007669"/>
    <property type="project" value="UniProtKB-KW"/>
</dbReference>
<comment type="caution">
    <text evidence="14">The sequence shown here is derived from an EMBL/GenBank/DDBJ whole genome shotgun (WGS) entry which is preliminary data.</text>
</comment>
<evidence type="ECO:0000256" key="5">
    <source>
        <dbReference type="ARBA" id="ARBA00022448"/>
    </source>
</evidence>
<comment type="subcellular location">
    <subcellularLocation>
        <location evidence="2">Cell membrane</location>
        <topology evidence="2">Multi-pass membrane protein</topology>
    </subcellularLocation>
</comment>
<dbReference type="GO" id="GO:0042910">
    <property type="term" value="F:xenobiotic transmembrane transporter activity"/>
    <property type="evidence" value="ECO:0007669"/>
    <property type="project" value="InterPro"/>
</dbReference>
<feature type="transmembrane region" description="Helical" evidence="13">
    <location>
        <begin position="92"/>
        <end position="118"/>
    </location>
</feature>
<evidence type="ECO:0000256" key="11">
    <source>
        <dbReference type="ARBA" id="ARBA00023136"/>
    </source>
</evidence>
<feature type="transmembrane region" description="Helical" evidence="13">
    <location>
        <begin position="57"/>
        <end position="80"/>
    </location>
</feature>
<evidence type="ECO:0000256" key="2">
    <source>
        <dbReference type="ARBA" id="ARBA00004651"/>
    </source>
</evidence>
<feature type="transmembrane region" description="Helical" evidence="13">
    <location>
        <begin position="165"/>
        <end position="186"/>
    </location>
</feature>
<comment type="function">
    <text evidence="1">Multidrug efflux pump.</text>
</comment>
<feature type="transmembrane region" description="Helical" evidence="13">
    <location>
        <begin position="225"/>
        <end position="245"/>
    </location>
</feature>
<organism evidence="14 15">
    <name type="scientific">Faecalibacterium langellae</name>
    <dbReference type="NCBI Taxonomy" id="3435293"/>
    <lineage>
        <taxon>Bacteria</taxon>
        <taxon>Bacillati</taxon>
        <taxon>Bacillota</taxon>
        <taxon>Clostridia</taxon>
        <taxon>Eubacteriales</taxon>
        <taxon>Oscillospiraceae</taxon>
        <taxon>Faecalibacterium</taxon>
    </lineage>
</organism>
<sequence>MNKDLTVGKPSQVLWQFCLPMFGSIIFQQLYNIADSLVAGKFIGENALAAVGNSYEITLIFIAFAFGCNIGCSVIVSRYFGAKDYDEMKTSVYTSLIGSAVLCAVLMLIGLVGCHSLLELINTPEEILADSSLYLDIYVLGLPFMFFYNIATGIFSALGDSKTPFYFLAVSSLSNIGVDILFVAGLKMGVAGVAWATFLCQGVSCVLAMVVVFRRISAFKSKNKVVLFSWNMLGKVAVVAIPSILQQSFVSVGNIILQSVINTFGASVIAGYSAAVKLNNMVITSFTTLGNGISNYTSQNMGAGKMDRVHKGFGAGRNLVWIICVPIVLLYFFFGRFLLLLFMNDPQGPAIDTGMLFLRILSPFYFVVSLKLVTDGILRGCGMMVRFMIATFSDLILRVGIAIVLSSTALGSTGIWMAWPVGWCIGTGLSLVFYFAAIRKVLAESPAKAEAEGEAAEARAEAEFAADAEMETL</sequence>
<evidence type="ECO:0000256" key="6">
    <source>
        <dbReference type="ARBA" id="ARBA00022449"/>
    </source>
</evidence>
<protein>
    <recommendedName>
        <fullName evidence="4">Probable multidrug resistance protein NorM</fullName>
    </recommendedName>
    <alternativeName>
        <fullName evidence="12">Multidrug-efflux transporter</fullName>
    </alternativeName>
</protein>
<evidence type="ECO:0000313" key="15">
    <source>
        <dbReference type="Proteomes" id="UP000220752"/>
    </source>
</evidence>
<dbReference type="InterPro" id="IPR050222">
    <property type="entry name" value="MATE_MdtK"/>
</dbReference>
<dbReference type="PIRSF" id="PIRSF006603">
    <property type="entry name" value="DinF"/>
    <property type="match status" value="1"/>
</dbReference>
<evidence type="ECO:0000256" key="10">
    <source>
        <dbReference type="ARBA" id="ARBA00023065"/>
    </source>
</evidence>
<dbReference type="InterPro" id="IPR002528">
    <property type="entry name" value="MATE_fam"/>
</dbReference>
<feature type="transmembrane region" description="Helical" evidence="13">
    <location>
        <begin position="138"/>
        <end position="158"/>
    </location>
</feature>
<dbReference type="GO" id="GO:0006811">
    <property type="term" value="P:monoatomic ion transport"/>
    <property type="evidence" value="ECO:0007669"/>
    <property type="project" value="UniProtKB-KW"/>
</dbReference>
<dbReference type="EMBL" id="NMTQ01000022">
    <property type="protein sequence ID" value="PDX58809.1"/>
    <property type="molecule type" value="Genomic_DNA"/>
</dbReference>
<feature type="transmembrane region" description="Helical" evidence="13">
    <location>
        <begin position="319"/>
        <end position="343"/>
    </location>
</feature>
<evidence type="ECO:0000256" key="9">
    <source>
        <dbReference type="ARBA" id="ARBA00022989"/>
    </source>
</evidence>
<dbReference type="NCBIfam" id="TIGR00797">
    <property type="entry name" value="matE"/>
    <property type="match status" value="1"/>
</dbReference>
<keyword evidence="9 13" id="KW-1133">Transmembrane helix</keyword>
<evidence type="ECO:0000256" key="12">
    <source>
        <dbReference type="ARBA" id="ARBA00031636"/>
    </source>
</evidence>